<sequence length="41" mass="4663">MVSPIKISLTLLESPPMLINTISEVRHPLPYPTQIQLDTKF</sequence>
<accession>A0A087HNF2</accession>
<organism evidence="1 2">
    <name type="scientific">Arabis alpina</name>
    <name type="common">Alpine rock-cress</name>
    <dbReference type="NCBI Taxonomy" id="50452"/>
    <lineage>
        <taxon>Eukaryota</taxon>
        <taxon>Viridiplantae</taxon>
        <taxon>Streptophyta</taxon>
        <taxon>Embryophyta</taxon>
        <taxon>Tracheophyta</taxon>
        <taxon>Spermatophyta</taxon>
        <taxon>Magnoliopsida</taxon>
        <taxon>eudicotyledons</taxon>
        <taxon>Gunneridae</taxon>
        <taxon>Pentapetalae</taxon>
        <taxon>rosids</taxon>
        <taxon>malvids</taxon>
        <taxon>Brassicales</taxon>
        <taxon>Brassicaceae</taxon>
        <taxon>Arabideae</taxon>
        <taxon>Arabis</taxon>
    </lineage>
</organism>
<dbReference type="AlphaFoldDB" id="A0A087HNF2"/>
<keyword evidence="2" id="KW-1185">Reference proteome</keyword>
<proteinExistence type="predicted"/>
<reference evidence="2" key="1">
    <citation type="journal article" date="2015" name="Nat. Plants">
        <title>Genome expansion of Arabis alpina linked with retrotransposition and reduced symmetric DNA methylation.</title>
        <authorList>
            <person name="Willing E.M."/>
            <person name="Rawat V."/>
            <person name="Mandakova T."/>
            <person name="Maumus F."/>
            <person name="James G.V."/>
            <person name="Nordstroem K.J."/>
            <person name="Becker C."/>
            <person name="Warthmann N."/>
            <person name="Chica C."/>
            <person name="Szarzynska B."/>
            <person name="Zytnicki M."/>
            <person name="Albani M.C."/>
            <person name="Kiefer C."/>
            <person name="Bergonzi S."/>
            <person name="Castaings L."/>
            <person name="Mateos J.L."/>
            <person name="Berns M.C."/>
            <person name="Bujdoso N."/>
            <person name="Piofczyk T."/>
            <person name="de Lorenzo L."/>
            <person name="Barrero-Sicilia C."/>
            <person name="Mateos I."/>
            <person name="Piednoel M."/>
            <person name="Hagmann J."/>
            <person name="Chen-Min-Tao R."/>
            <person name="Iglesias-Fernandez R."/>
            <person name="Schuster S.C."/>
            <person name="Alonso-Blanco C."/>
            <person name="Roudier F."/>
            <person name="Carbonero P."/>
            <person name="Paz-Ares J."/>
            <person name="Davis S.J."/>
            <person name="Pecinka A."/>
            <person name="Quesneville H."/>
            <person name="Colot V."/>
            <person name="Lysak M.A."/>
            <person name="Weigel D."/>
            <person name="Coupland G."/>
            <person name="Schneeberger K."/>
        </authorList>
    </citation>
    <scope>NUCLEOTIDE SEQUENCE [LARGE SCALE GENOMIC DNA]</scope>
    <source>
        <strain evidence="2">cv. Pajares</strain>
    </source>
</reference>
<protein>
    <submittedName>
        <fullName evidence="1">Uncharacterized protein</fullName>
    </submittedName>
</protein>
<evidence type="ECO:0000313" key="1">
    <source>
        <dbReference type="EMBL" id="KFK43654.1"/>
    </source>
</evidence>
<evidence type="ECO:0000313" key="2">
    <source>
        <dbReference type="Proteomes" id="UP000029120"/>
    </source>
</evidence>
<dbReference type="Proteomes" id="UP000029120">
    <property type="component" value="Chromosome 1"/>
</dbReference>
<dbReference type="Gramene" id="KFK43654">
    <property type="protein sequence ID" value="KFK43654"/>
    <property type="gene ID" value="AALP_AA1G155300"/>
</dbReference>
<gene>
    <name evidence="1" type="ordered locus">AALP_Aa1g155300</name>
</gene>
<name>A0A087HNF2_ARAAL</name>
<dbReference type="EMBL" id="CM002869">
    <property type="protein sequence ID" value="KFK43654.1"/>
    <property type="molecule type" value="Genomic_DNA"/>
</dbReference>